<proteinExistence type="predicted"/>
<sequence>MQRVLDAFKPYTLEDFILDYDPQNHYDVERAQKEWAYYNSTKAFTIN</sequence>
<protein>
    <submittedName>
        <fullName evidence="1">Uncharacterized protein</fullName>
    </submittedName>
</protein>
<evidence type="ECO:0000313" key="1">
    <source>
        <dbReference type="EMBL" id="CAB5218727.1"/>
    </source>
</evidence>
<name>A0A6J7WLU8_9CAUD</name>
<accession>A0A6J7WLU8</accession>
<reference evidence="1" key="1">
    <citation type="submission" date="2020-05" db="EMBL/GenBank/DDBJ databases">
        <authorList>
            <person name="Chiriac C."/>
            <person name="Salcher M."/>
            <person name="Ghai R."/>
            <person name="Kavagutti S V."/>
        </authorList>
    </citation>
    <scope>NUCLEOTIDE SEQUENCE</scope>
</reference>
<gene>
    <name evidence="1" type="ORF">UFOVP218_94</name>
</gene>
<organism evidence="1">
    <name type="scientific">uncultured Caudovirales phage</name>
    <dbReference type="NCBI Taxonomy" id="2100421"/>
    <lineage>
        <taxon>Viruses</taxon>
        <taxon>Duplodnaviria</taxon>
        <taxon>Heunggongvirae</taxon>
        <taxon>Uroviricota</taxon>
        <taxon>Caudoviricetes</taxon>
        <taxon>Peduoviridae</taxon>
        <taxon>Maltschvirus</taxon>
        <taxon>Maltschvirus maltsch</taxon>
    </lineage>
</organism>
<dbReference type="EMBL" id="LR798261">
    <property type="protein sequence ID" value="CAB5218727.1"/>
    <property type="molecule type" value="Genomic_DNA"/>
</dbReference>